<dbReference type="PANTHER" id="PTHR30404:SF0">
    <property type="entry name" value="N-ACETYLMURAMOYL-L-ALANINE AMIDASE AMIC"/>
    <property type="match status" value="1"/>
</dbReference>
<feature type="domain" description="MurNAc-LAA" evidence="2">
    <location>
        <begin position="63"/>
        <end position="171"/>
    </location>
</feature>
<dbReference type="SMART" id="SM00646">
    <property type="entry name" value="Ami_3"/>
    <property type="match status" value="1"/>
</dbReference>
<dbReference type="CDD" id="cd02696">
    <property type="entry name" value="MurNAc-LAA"/>
    <property type="match status" value="1"/>
</dbReference>
<evidence type="ECO:0000256" key="1">
    <source>
        <dbReference type="ARBA" id="ARBA00022801"/>
    </source>
</evidence>
<dbReference type="SUPFAM" id="SSF53187">
    <property type="entry name" value="Zn-dependent exopeptidases"/>
    <property type="match status" value="1"/>
</dbReference>
<dbReference type="Gene3D" id="3.40.630.40">
    <property type="entry name" value="Zn-dependent exopeptidases"/>
    <property type="match status" value="1"/>
</dbReference>
<dbReference type="Proteomes" id="UP000681027">
    <property type="component" value="Unassembled WGS sequence"/>
</dbReference>
<dbReference type="RefSeq" id="WP_213103149.1">
    <property type="nucleotide sequence ID" value="NZ_JAGYPM010000003.1"/>
</dbReference>
<accession>A0ABS5NV68</accession>
<sequence>MTKIFIDPGHGGTDPGAVGNGLQEKNLTLQISKRIRDLLAVYENVQVKLSRETDQTLSLNQRTNMANAWCADFLLSVHINAGGGTGYEDYIYPGTGGATAAHQNAIHSEIMKMIDLCDRGKKQANFHMLRESNMPALLTECGFIDNANDAAKLKQTTYIEKNALGHANGIVKAFGLKKKEGVSNMGELTPEQEKVRQEAMRLGITDGKNPFREVNQYYVWNAMVPLARRVEELEKKVK</sequence>
<evidence type="ECO:0000313" key="4">
    <source>
        <dbReference type="Proteomes" id="UP000681027"/>
    </source>
</evidence>
<dbReference type="InterPro" id="IPR002508">
    <property type="entry name" value="MurNAc-LAA_cat"/>
</dbReference>
<organism evidence="3 4">
    <name type="scientific">Cytobacillus citreus</name>
    <dbReference type="NCBI Taxonomy" id="2833586"/>
    <lineage>
        <taxon>Bacteria</taxon>
        <taxon>Bacillati</taxon>
        <taxon>Bacillota</taxon>
        <taxon>Bacilli</taxon>
        <taxon>Bacillales</taxon>
        <taxon>Bacillaceae</taxon>
        <taxon>Cytobacillus</taxon>
    </lineage>
</organism>
<dbReference type="EMBL" id="JAGYPM010000003">
    <property type="protein sequence ID" value="MBS4191731.1"/>
    <property type="molecule type" value="Genomic_DNA"/>
</dbReference>
<dbReference type="InterPro" id="IPR050695">
    <property type="entry name" value="N-acetylmuramoyl_amidase_3"/>
</dbReference>
<evidence type="ECO:0000313" key="3">
    <source>
        <dbReference type="EMBL" id="MBS4191731.1"/>
    </source>
</evidence>
<evidence type="ECO:0000259" key="2">
    <source>
        <dbReference type="SMART" id="SM00646"/>
    </source>
</evidence>
<dbReference type="Pfam" id="PF01520">
    <property type="entry name" value="Amidase_3"/>
    <property type="match status" value="1"/>
</dbReference>
<gene>
    <name evidence="3" type="ORF">KHA94_16195</name>
</gene>
<dbReference type="PANTHER" id="PTHR30404">
    <property type="entry name" value="N-ACETYLMURAMOYL-L-ALANINE AMIDASE"/>
    <property type="match status" value="1"/>
</dbReference>
<reference evidence="3 4" key="1">
    <citation type="submission" date="2021-05" db="EMBL/GenBank/DDBJ databases">
        <title>Novel Bacillus species.</title>
        <authorList>
            <person name="Liu G."/>
        </authorList>
    </citation>
    <scope>NUCLEOTIDE SEQUENCE [LARGE SCALE GENOMIC DNA]</scope>
    <source>
        <strain evidence="3 4">FJAT-49705</strain>
    </source>
</reference>
<proteinExistence type="predicted"/>
<protein>
    <submittedName>
        <fullName evidence="3">N-acetylmuramoyl-L-alanine amidase</fullName>
    </submittedName>
</protein>
<keyword evidence="4" id="KW-1185">Reference proteome</keyword>
<name>A0ABS5NV68_9BACI</name>
<keyword evidence="1" id="KW-0378">Hydrolase</keyword>
<comment type="caution">
    <text evidence="3">The sequence shown here is derived from an EMBL/GenBank/DDBJ whole genome shotgun (WGS) entry which is preliminary data.</text>
</comment>